<protein>
    <recommendedName>
        <fullName evidence="13">General secretion pathway protein F</fullName>
    </recommendedName>
</protein>
<keyword evidence="11 15" id="KW-1133">Transmembrane helix</keyword>
<reference evidence="18" key="1">
    <citation type="submission" date="2014-05" db="EMBL/GenBank/DDBJ databases">
        <title>ATOL: Assembling a taxonomically balanced genome-scale reconstruction of the evolutionary history of the Enterobacteriaceae.</title>
        <authorList>
            <person name="Plunkett G. III"/>
            <person name="Neeno-Eckwall E.C."/>
            <person name="Glasner J.D."/>
            <person name="Perna N.T."/>
        </authorList>
    </citation>
    <scope>NUCLEOTIDE SEQUENCE [LARGE SCALE GENOMIC DNA]</scope>
    <source>
        <strain evidence="18">ATCC 49490</strain>
    </source>
</reference>
<dbReference type="Pfam" id="PF00482">
    <property type="entry name" value="T2SSF"/>
    <property type="match status" value="2"/>
</dbReference>
<keyword evidence="6" id="KW-0997">Cell inner membrane</keyword>
<evidence type="ECO:0000313" key="18">
    <source>
        <dbReference type="Proteomes" id="UP000028630"/>
    </source>
</evidence>
<dbReference type="eggNOG" id="COG1459">
    <property type="taxonomic scope" value="Bacteria"/>
</dbReference>
<dbReference type="PANTHER" id="PTHR30012:SF0">
    <property type="entry name" value="TYPE II SECRETION SYSTEM PROTEIN F-RELATED"/>
    <property type="match status" value="1"/>
</dbReference>
<comment type="similarity">
    <text evidence="3 14">Belongs to the GSP F family.</text>
</comment>
<dbReference type="InterPro" id="IPR003004">
    <property type="entry name" value="GspF/PilC"/>
</dbReference>
<dbReference type="RefSeq" id="WP_038158539.1">
    <property type="nucleotide sequence ID" value="NZ_JMTB01000092.1"/>
</dbReference>
<dbReference type="FunFam" id="1.20.81.30:FF:000001">
    <property type="entry name" value="Type II secretion system protein F"/>
    <property type="match status" value="2"/>
</dbReference>
<keyword evidence="7 14" id="KW-0812">Transmembrane</keyword>
<evidence type="ECO:0000256" key="14">
    <source>
        <dbReference type="RuleBase" id="RU003923"/>
    </source>
</evidence>
<feature type="domain" description="Type II secretion system protein GspF" evidence="16">
    <location>
        <begin position="269"/>
        <end position="391"/>
    </location>
</feature>
<keyword evidence="5" id="KW-1003">Cell membrane</keyword>
<proteinExistence type="inferred from homology"/>
<dbReference type="GO" id="GO:0015628">
    <property type="term" value="P:protein secretion by the type II secretion system"/>
    <property type="evidence" value="ECO:0007669"/>
    <property type="project" value="InterPro"/>
</dbReference>
<evidence type="ECO:0000256" key="7">
    <source>
        <dbReference type="ARBA" id="ARBA00022692"/>
    </source>
</evidence>
<gene>
    <name evidence="17" type="primary">gspF</name>
    <name evidence="17" type="ORF">GTGU_03031</name>
</gene>
<dbReference type="PANTHER" id="PTHR30012">
    <property type="entry name" value="GENERAL SECRETION PATHWAY PROTEIN"/>
    <property type="match status" value="1"/>
</dbReference>
<organism evidence="17 18">
    <name type="scientific">Trabulsiella guamensis ATCC 49490</name>
    <dbReference type="NCBI Taxonomy" id="1005994"/>
    <lineage>
        <taxon>Bacteria</taxon>
        <taxon>Pseudomonadati</taxon>
        <taxon>Pseudomonadota</taxon>
        <taxon>Gammaproteobacteria</taxon>
        <taxon>Enterobacterales</taxon>
        <taxon>Enterobacteriaceae</taxon>
        <taxon>Trabulsiella</taxon>
    </lineage>
</organism>
<evidence type="ECO:0000256" key="11">
    <source>
        <dbReference type="ARBA" id="ARBA00022989"/>
    </source>
</evidence>
<feature type="transmembrane region" description="Helical" evidence="15">
    <location>
        <begin position="368"/>
        <end position="393"/>
    </location>
</feature>
<name>A0A085A4L8_9ENTR</name>
<feature type="transmembrane region" description="Helical" evidence="15">
    <location>
        <begin position="165"/>
        <end position="188"/>
    </location>
</feature>
<dbReference type="GO" id="GO:0015627">
    <property type="term" value="C:type II protein secretion system complex"/>
    <property type="evidence" value="ECO:0007669"/>
    <property type="project" value="InterPro"/>
</dbReference>
<dbReference type="Proteomes" id="UP000028630">
    <property type="component" value="Unassembled WGS sequence"/>
</dbReference>
<accession>A0A085A4L8</accession>
<evidence type="ECO:0000256" key="5">
    <source>
        <dbReference type="ARBA" id="ARBA00022475"/>
    </source>
</evidence>
<dbReference type="GO" id="GO:0005886">
    <property type="term" value="C:plasma membrane"/>
    <property type="evidence" value="ECO:0007669"/>
    <property type="project" value="UniProtKB-SubCell"/>
</dbReference>
<evidence type="ECO:0000256" key="3">
    <source>
        <dbReference type="ARBA" id="ARBA00005745"/>
    </source>
</evidence>
<comment type="function">
    <text evidence="1">Component of the type II secretion system inner membrane complex required for the energy-dependent secretion of extracellular factors such as proteases and toxins from the periplasm.</text>
</comment>
<dbReference type="EMBL" id="JMTB01000092">
    <property type="protein sequence ID" value="KFC05163.1"/>
    <property type="molecule type" value="Genomic_DNA"/>
</dbReference>
<evidence type="ECO:0000256" key="9">
    <source>
        <dbReference type="ARBA" id="ARBA00022837"/>
    </source>
</evidence>
<keyword evidence="4 14" id="KW-0813">Transport</keyword>
<keyword evidence="9" id="KW-0106">Calcium</keyword>
<keyword evidence="12 15" id="KW-0472">Membrane</keyword>
<comment type="caution">
    <text evidence="17">The sequence shown here is derived from an EMBL/GenBank/DDBJ whole genome shotgun (WGS) entry which is preliminary data.</text>
</comment>
<dbReference type="NCBIfam" id="TIGR02120">
    <property type="entry name" value="GspF"/>
    <property type="match status" value="1"/>
</dbReference>
<evidence type="ECO:0000256" key="13">
    <source>
        <dbReference type="ARBA" id="ARBA00030750"/>
    </source>
</evidence>
<feature type="transmembrane region" description="Helical" evidence="15">
    <location>
        <begin position="219"/>
        <end position="238"/>
    </location>
</feature>
<dbReference type="GO" id="GO:0046872">
    <property type="term" value="F:metal ion binding"/>
    <property type="evidence" value="ECO:0007669"/>
    <property type="project" value="UniProtKB-KW"/>
</dbReference>
<evidence type="ECO:0000256" key="12">
    <source>
        <dbReference type="ARBA" id="ARBA00023136"/>
    </source>
</evidence>
<sequence>MNFSWQALDSRGKRKHGVIEAESARQARELLRERGLFLQHINEKQAARGLAFSRRPSVSKADLAMLTRQLATLTAAALPLEEVLAVIARQSQHAGLRHILEQIREKILAGYSLADALQSWPRLFDPVYRTLVKAGEKSGQLGSVLEQLADYNEIRQQIRAKLTQALIYPIMLSTVAISVVIILLTTVVPKVTEQFIHMKQQLPATTRILLAISDGLQVWGPWLLLAGITVATAFRFWLKRANNRHHFHRQMLQRRPSRELLRAINGARYLRTLSILQCSGVPLLDAMHIALEGISNLEVRQRLSQAAERVTQGSSFHTALESCDLLPPVMLYMIATGEKSGQLSELMARAADNQDNLLQNRMSLTLALFEPALIITMAGVVLFIVVAVLQPILQLNSLVS</sequence>
<dbReference type="PROSITE" id="PS00874">
    <property type="entry name" value="T2SP_F"/>
    <property type="match status" value="1"/>
</dbReference>
<dbReference type="AlphaFoldDB" id="A0A085A4L8"/>
<dbReference type="PRINTS" id="PR00812">
    <property type="entry name" value="BCTERIALGSPF"/>
</dbReference>
<evidence type="ECO:0000256" key="15">
    <source>
        <dbReference type="SAM" id="Phobius"/>
    </source>
</evidence>
<evidence type="ECO:0000256" key="8">
    <source>
        <dbReference type="ARBA" id="ARBA00022723"/>
    </source>
</evidence>
<dbReference type="InterPro" id="IPR042094">
    <property type="entry name" value="T2SS_GspF_sf"/>
</dbReference>
<dbReference type="InterPro" id="IPR011850">
    <property type="entry name" value="T2SS_GspF"/>
</dbReference>
<evidence type="ECO:0000259" key="16">
    <source>
        <dbReference type="Pfam" id="PF00482"/>
    </source>
</evidence>
<evidence type="ECO:0000256" key="4">
    <source>
        <dbReference type="ARBA" id="ARBA00022448"/>
    </source>
</evidence>
<dbReference type="Gene3D" id="1.20.81.30">
    <property type="entry name" value="Type II secretion system (T2SS), domain F"/>
    <property type="match status" value="2"/>
</dbReference>
<evidence type="ECO:0000256" key="2">
    <source>
        <dbReference type="ARBA" id="ARBA00004429"/>
    </source>
</evidence>
<comment type="subcellular location">
    <subcellularLocation>
        <location evidence="2 14">Cell inner membrane</location>
        <topology evidence="2 14">Multi-pass membrane protein</topology>
    </subcellularLocation>
</comment>
<evidence type="ECO:0000256" key="6">
    <source>
        <dbReference type="ARBA" id="ARBA00022519"/>
    </source>
</evidence>
<evidence type="ECO:0000313" key="17">
    <source>
        <dbReference type="EMBL" id="KFC05163.1"/>
    </source>
</evidence>
<keyword evidence="8" id="KW-0479">Metal-binding</keyword>
<keyword evidence="18" id="KW-1185">Reference proteome</keyword>
<evidence type="ECO:0000256" key="1">
    <source>
        <dbReference type="ARBA" id="ARBA00002684"/>
    </source>
</evidence>
<dbReference type="OrthoDB" id="9805682at2"/>
<keyword evidence="10" id="KW-0653">Protein transport</keyword>
<evidence type="ECO:0000256" key="10">
    <source>
        <dbReference type="ARBA" id="ARBA00022927"/>
    </source>
</evidence>
<feature type="domain" description="Type II secretion system protein GspF" evidence="16">
    <location>
        <begin position="67"/>
        <end position="189"/>
    </location>
</feature>
<dbReference type="InterPro" id="IPR001992">
    <property type="entry name" value="T2SS_GspF/T4SS_PilC_CS"/>
</dbReference>
<dbReference type="InterPro" id="IPR018076">
    <property type="entry name" value="T2SS_GspF_dom"/>
</dbReference>